<evidence type="ECO:0000313" key="2">
    <source>
        <dbReference type="EMBL" id="KAF2212535.1"/>
    </source>
</evidence>
<dbReference type="InterPro" id="IPR041698">
    <property type="entry name" value="Methyltransf_25"/>
</dbReference>
<dbReference type="CDD" id="cd02440">
    <property type="entry name" value="AdoMet_MTases"/>
    <property type="match status" value="1"/>
</dbReference>
<reference evidence="2" key="1">
    <citation type="journal article" date="2020" name="Stud. Mycol.">
        <title>101 Dothideomycetes genomes: a test case for predicting lifestyles and emergence of pathogens.</title>
        <authorList>
            <person name="Haridas S."/>
            <person name="Albert R."/>
            <person name="Binder M."/>
            <person name="Bloem J."/>
            <person name="Labutti K."/>
            <person name="Salamov A."/>
            <person name="Andreopoulos B."/>
            <person name="Baker S."/>
            <person name="Barry K."/>
            <person name="Bills G."/>
            <person name="Bluhm B."/>
            <person name="Cannon C."/>
            <person name="Castanera R."/>
            <person name="Culley D."/>
            <person name="Daum C."/>
            <person name="Ezra D."/>
            <person name="Gonzalez J."/>
            <person name="Henrissat B."/>
            <person name="Kuo A."/>
            <person name="Liang C."/>
            <person name="Lipzen A."/>
            <person name="Lutzoni F."/>
            <person name="Magnuson J."/>
            <person name="Mondo S."/>
            <person name="Nolan M."/>
            <person name="Ohm R."/>
            <person name="Pangilinan J."/>
            <person name="Park H.-J."/>
            <person name="Ramirez L."/>
            <person name="Alfaro M."/>
            <person name="Sun H."/>
            <person name="Tritt A."/>
            <person name="Yoshinaga Y."/>
            <person name="Zwiers L.-H."/>
            <person name="Turgeon B."/>
            <person name="Goodwin S."/>
            <person name="Spatafora J."/>
            <person name="Crous P."/>
            <person name="Grigoriev I."/>
        </authorList>
    </citation>
    <scope>NUCLEOTIDE SEQUENCE</scope>
    <source>
        <strain evidence="2">SCOH1-5</strain>
    </source>
</reference>
<keyword evidence="3" id="KW-1185">Reference proteome</keyword>
<protein>
    <recommendedName>
        <fullName evidence="1">Methyltransferase domain-containing protein</fullName>
    </recommendedName>
</protein>
<feature type="domain" description="Methyltransferase" evidence="1">
    <location>
        <begin position="1"/>
        <end position="94"/>
    </location>
</feature>
<evidence type="ECO:0000313" key="3">
    <source>
        <dbReference type="Proteomes" id="UP000799539"/>
    </source>
</evidence>
<dbReference type="AlphaFoldDB" id="A0A6A6FGL2"/>
<feature type="non-terminal residue" evidence="2">
    <location>
        <position position="1"/>
    </location>
</feature>
<organism evidence="2 3">
    <name type="scientific">Cercospora zeae-maydis SCOH1-5</name>
    <dbReference type="NCBI Taxonomy" id="717836"/>
    <lineage>
        <taxon>Eukaryota</taxon>
        <taxon>Fungi</taxon>
        <taxon>Dikarya</taxon>
        <taxon>Ascomycota</taxon>
        <taxon>Pezizomycotina</taxon>
        <taxon>Dothideomycetes</taxon>
        <taxon>Dothideomycetidae</taxon>
        <taxon>Mycosphaerellales</taxon>
        <taxon>Mycosphaerellaceae</taxon>
        <taxon>Cercospora</taxon>
    </lineage>
</organism>
<dbReference type="InterPro" id="IPR029063">
    <property type="entry name" value="SAM-dependent_MTases_sf"/>
</dbReference>
<dbReference type="Gene3D" id="3.40.50.150">
    <property type="entry name" value="Vaccinia Virus protein VP39"/>
    <property type="match status" value="1"/>
</dbReference>
<dbReference type="Pfam" id="PF13649">
    <property type="entry name" value="Methyltransf_25"/>
    <property type="match status" value="1"/>
</dbReference>
<dbReference type="EMBL" id="ML992672">
    <property type="protein sequence ID" value="KAF2212535.1"/>
    <property type="molecule type" value="Genomic_DNA"/>
</dbReference>
<feature type="non-terminal residue" evidence="2">
    <location>
        <position position="138"/>
    </location>
</feature>
<dbReference type="SUPFAM" id="SSF53335">
    <property type="entry name" value="S-adenosyl-L-methionine-dependent methyltransferases"/>
    <property type="match status" value="1"/>
</dbReference>
<gene>
    <name evidence="2" type="ORF">CERZMDRAFT_4418</name>
</gene>
<sequence length="138" mass="14831">LDLGCGIGVPSCKLLSEAGLPVTGVDISSTMLSHARHSVPRAEFIEADMLPHVPDSGAASIDAVVVYFSMIGHVGQEDIRNFFRHARALLKADGIFIYASAPLEGDQILARWMDRDVPCSSFTTEDTLAEIRAAGFEV</sequence>
<name>A0A6A6FGL2_9PEZI</name>
<evidence type="ECO:0000259" key="1">
    <source>
        <dbReference type="Pfam" id="PF13649"/>
    </source>
</evidence>
<accession>A0A6A6FGL2</accession>
<proteinExistence type="predicted"/>
<dbReference type="Proteomes" id="UP000799539">
    <property type="component" value="Unassembled WGS sequence"/>
</dbReference>
<dbReference type="OrthoDB" id="540004at2759"/>